<organism evidence="2 3">
    <name type="scientific">Solicola gregarius</name>
    <dbReference type="NCBI Taxonomy" id="2908642"/>
    <lineage>
        <taxon>Bacteria</taxon>
        <taxon>Bacillati</taxon>
        <taxon>Actinomycetota</taxon>
        <taxon>Actinomycetes</taxon>
        <taxon>Propionibacteriales</taxon>
        <taxon>Nocardioidaceae</taxon>
        <taxon>Solicola</taxon>
    </lineage>
</organism>
<evidence type="ECO:0000313" key="2">
    <source>
        <dbReference type="EMBL" id="UYM03359.1"/>
    </source>
</evidence>
<dbReference type="KEGG" id="sgrg:L0C25_12405"/>
<evidence type="ECO:0000313" key="3">
    <source>
        <dbReference type="Proteomes" id="UP001164390"/>
    </source>
</evidence>
<accession>A0AA46YJB4</accession>
<dbReference type="InterPro" id="IPR001387">
    <property type="entry name" value="Cro/C1-type_HTH"/>
</dbReference>
<dbReference type="GO" id="GO:0003677">
    <property type="term" value="F:DNA binding"/>
    <property type="evidence" value="ECO:0007669"/>
    <property type="project" value="InterPro"/>
</dbReference>
<proteinExistence type="predicted"/>
<dbReference type="CDD" id="cd00093">
    <property type="entry name" value="HTH_XRE"/>
    <property type="match status" value="1"/>
</dbReference>
<dbReference type="InterPro" id="IPR010982">
    <property type="entry name" value="Lambda_DNA-bd_dom_sf"/>
</dbReference>
<protein>
    <submittedName>
        <fullName evidence="2">Helix-turn-helix transcriptional regulator</fullName>
    </submittedName>
</protein>
<dbReference type="Proteomes" id="UP001164390">
    <property type="component" value="Chromosome"/>
</dbReference>
<feature type="domain" description="HTH cro/C1-type" evidence="1">
    <location>
        <begin position="27"/>
        <end position="81"/>
    </location>
</feature>
<dbReference type="SUPFAM" id="SSF47413">
    <property type="entry name" value="lambda repressor-like DNA-binding domains"/>
    <property type="match status" value="1"/>
</dbReference>
<dbReference type="AlphaFoldDB" id="A0AA46YJB4"/>
<dbReference type="Pfam" id="PF01381">
    <property type="entry name" value="HTH_3"/>
    <property type="match status" value="1"/>
</dbReference>
<gene>
    <name evidence="2" type="ORF">L0C25_12405</name>
</gene>
<dbReference type="Gene3D" id="1.10.260.40">
    <property type="entry name" value="lambda repressor-like DNA-binding domains"/>
    <property type="match status" value="1"/>
</dbReference>
<dbReference type="EMBL" id="CP094970">
    <property type="protein sequence ID" value="UYM03359.1"/>
    <property type="molecule type" value="Genomic_DNA"/>
</dbReference>
<keyword evidence="3" id="KW-1185">Reference proteome</keyword>
<sequence length="109" mass="11607">MSIPLRPLPAIDDRPEPLLRELLGDVLRRKRSERGRTLRDVADEARVSLAYISEVERGQKEASSEILGAVCRALDVTMLELVSEAHHELAIGGAASVPATGGAALALAA</sequence>
<name>A0AA46YJB4_9ACTN</name>
<reference evidence="2" key="1">
    <citation type="submission" date="2022-01" db="EMBL/GenBank/DDBJ databases">
        <title>Nocardioidaceae gen. sp. A5X3R13.</title>
        <authorList>
            <person name="Lopez Marin M.A."/>
            <person name="Uhlik O."/>
        </authorList>
    </citation>
    <scope>NUCLEOTIDE SEQUENCE</scope>
    <source>
        <strain evidence="2">A5X3R13</strain>
    </source>
</reference>
<dbReference type="PROSITE" id="PS50943">
    <property type="entry name" value="HTH_CROC1"/>
    <property type="match status" value="1"/>
</dbReference>
<evidence type="ECO:0000259" key="1">
    <source>
        <dbReference type="PROSITE" id="PS50943"/>
    </source>
</evidence>
<dbReference type="SMART" id="SM00530">
    <property type="entry name" value="HTH_XRE"/>
    <property type="match status" value="1"/>
</dbReference>